<keyword evidence="1" id="KW-0812">Transmembrane</keyword>
<accession>A0AAN8FLA5</accession>
<evidence type="ECO:0000313" key="2">
    <source>
        <dbReference type="EMBL" id="KAK5982176.1"/>
    </source>
</evidence>
<evidence type="ECO:0000313" key="3">
    <source>
        <dbReference type="Proteomes" id="UP001331761"/>
    </source>
</evidence>
<feature type="non-terminal residue" evidence="2">
    <location>
        <position position="126"/>
    </location>
</feature>
<keyword evidence="3" id="KW-1185">Reference proteome</keyword>
<name>A0AAN8FLA5_TRICO</name>
<evidence type="ECO:0000256" key="1">
    <source>
        <dbReference type="SAM" id="Phobius"/>
    </source>
</evidence>
<dbReference type="EMBL" id="WIXE01005451">
    <property type="protein sequence ID" value="KAK5982176.1"/>
    <property type="molecule type" value="Genomic_DNA"/>
</dbReference>
<reference evidence="2 3" key="1">
    <citation type="submission" date="2019-10" db="EMBL/GenBank/DDBJ databases">
        <title>Assembly and Annotation for the nematode Trichostrongylus colubriformis.</title>
        <authorList>
            <person name="Martin J."/>
        </authorList>
    </citation>
    <scope>NUCLEOTIDE SEQUENCE [LARGE SCALE GENOMIC DNA]</scope>
    <source>
        <strain evidence="2">G859</strain>
        <tissue evidence="2">Whole worm</tissue>
    </source>
</reference>
<dbReference type="AlphaFoldDB" id="A0AAN8FLA5"/>
<comment type="caution">
    <text evidence="2">The sequence shown here is derived from an EMBL/GenBank/DDBJ whole genome shotgun (WGS) entry which is preliminary data.</text>
</comment>
<dbReference type="Proteomes" id="UP001331761">
    <property type="component" value="Unassembled WGS sequence"/>
</dbReference>
<feature type="transmembrane region" description="Helical" evidence="1">
    <location>
        <begin position="51"/>
        <end position="71"/>
    </location>
</feature>
<protein>
    <submittedName>
        <fullName evidence="2">Uncharacterized protein</fullName>
    </submittedName>
</protein>
<feature type="transmembrane region" description="Helical" evidence="1">
    <location>
        <begin position="101"/>
        <end position="123"/>
    </location>
</feature>
<keyword evidence="1" id="KW-1133">Transmembrane helix</keyword>
<sequence>MNTACQQIEFVSITTLMSSLRRNQKPHPLLIEHSMSLQKERFQRVKLGYRIRLFNVFIKTLSCVLYCVRVVNDAKLLPASHHYKDGEIKYEYLFWVGRNTFLWFIQTFVAVVSLTETIIVFYISYE</sequence>
<proteinExistence type="predicted"/>
<gene>
    <name evidence="2" type="ORF">GCK32_019990</name>
</gene>
<keyword evidence="1" id="KW-0472">Membrane</keyword>
<organism evidence="2 3">
    <name type="scientific">Trichostrongylus colubriformis</name>
    <name type="common">Black scour worm</name>
    <dbReference type="NCBI Taxonomy" id="6319"/>
    <lineage>
        <taxon>Eukaryota</taxon>
        <taxon>Metazoa</taxon>
        <taxon>Ecdysozoa</taxon>
        <taxon>Nematoda</taxon>
        <taxon>Chromadorea</taxon>
        <taxon>Rhabditida</taxon>
        <taxon>Rhabditina</taxon>
        <taxon>Rhabditomorpha</taxon>
        <taxon>Strongyloidea</taxon>
        <taxon>Trichostrongylidae</taxon>
        <taxon>Trichostrongylus</taxon>
    </lineage>
</organism>